<dbReference type="PANTHER" id="PTHR43794">
    <property type="entry name" value="AMINOHYDROLASE SSNA-RELATED"/>
    <property type="match status" value="1"/>
</dbReference>
<reference evidence="4 5" key="1">
    <citation type="submission" date="2019-09" db="EMBL/GenBank/DDBJ databases">
        <authorList>
            <person name="Park J.-S."/>
            <person name="Choi H.-J."/>
        </authorList>
    </citation>
    <scope>NUCLEOTIDE SEQUENCE [LARGE SCALE GENOMIC DNA]</scope>
    <source>
        <strain evidence="4 5">176SS1-4</strain>
    </source>
</reference>
<dbReference type="SUPFAM" id="SSF51556">
    <property type="entry name" value="Metallo-dependent hydrolases"/>
    <property type="match status" value="1"/>
</dbReference>
<keyword evidence="5" id="KW-1185">Reference proteome</keyword>
<dbReference type="InterPro" id="IPR050287">
    <property type="entry name" value="MTA/SAH_deaminase"/>
</dbReference>
<sequence length="503" mass="55158">MTDLRIANVLAKLPDGAGAPCRRVDIDISGDRIESVAPAGIRRTEAVRVIDGTHHLAVPGFVNGHHHSHENFQKGRFESLPLELWMNLVRPLKPVPVTPEQVYLRTMVSAIEALRSGTTTIVDDLNVSPHLDPAHVDAAFRAYEDAGLRAHVGITLFDRPFFRGVPFVEEHFPAEVLAELEGTRPTPSDEVLEFAERLATTRHHRENRVAYIAAPSAPQRCTENFLLRVRDMADRHEVPVMIHVQETRMQVVTGFEFYGSTMIEYLSRIGFLKPATSVIHGVWVSPEELDLIAASGASVQHNPNSNLKLGSGLMPMREMLERGINVSLGTDGCGSIESVDMLRVLANTGLLHSLHDADHRTWVTSAEAFRAATEGGADALGRPELGRIAEGAKADIALYDTRSIAFAPLNDPMRQLAMAETGRALSHLLIDGEIVVENGTLTKIDEAALIDRIQATAAELRPAIEAAEASVEEIRGPYEEIHARCRAIPIPENVFPARIPRGD</sequence>
<feature type="domain" description="Amidohydrolase-related" evidence="3">
    <location>
        <begin position="57"/>
        <end position="435"/>
    </location>
</feature>
<dbReference type="InterPro" id="IPR006680">
    <property type="entry name" value="Amidohydro-rel"/>
</dbReference>
<proteinExistence type="inferred from homology"/>
<evidence type="ECO:0000256" key="1">
    <source>
        <dbReference type="ARBA" id="ARBA00006745"/>
    </source>
</evidence>
<evidence type="ECO:0000256" key="2">
    <source>
        <dbReference type="ARBA" id="ARBA00022801"/>
    </source>
</evidence>
<dbReference type="RefSeq" id="WP_150445418.1">
    <property type="nucleotide sequence ID" value="NZ_VYQE01000003.1"/>
</dbReference>
<dbReference type="GO" id="GO:0016810">
    <property type="term" value="F:hydrolase activity, acting on carbon-nitrogen (but not peptide) bonds"/>
    <property type="evidence" value="ECO:0007669"/>
    <property type="project" value="InterPro"/>
</dbReference>
<dbReference type="Pfam" id="PF01979">
    <property type="entry name" value="Amidohydro_1"/>
    <property type="match status" value="1"/>
</dbReference>
<evidence type="ECO:0000313" key="4">
    <source>
        <dbReference type="EMBL" id="KAA9008134.1"/>
    </source>
</evidence>
<gene>
    <name evidence="4" type="ORF">F3S47_11585</name>
</gene>
<dbReference type="Gene3D" id="2.30.40.10">
    <property type="entry name" value="Urease, subunit C, domain 1"/>
    <property type="match status" value="1"/>
</dbReference>
<comment type="caution">
    <text evidence="4">The sequence shown here is derived from an EMBL/GenBank/DDBJ whole genome shotgun (WGS) entry which is preliminary data.</text>
</comment>
<organism evidence="4 5">
    <name type="scientific">Histidinibacterium aquaticum</name>
    <dbReference type="NCBI Taxonomy" id="2613962"/>
    <lineage>
        <taxon>Bacteria</taxon>
        <taxon>Pseudomonadati</taxon>
        <taxon>Pseudomonadota</taxon>
        <taxon>Alphaproteobacteria</taxon>
        <taxon>Rhodobacterales</taxon>
        <taxon>Paracoccaceae</taxon>
        <taxon>Histidinibacterium</taxon>
    </lineage>
</organism>
<accession>A0A5J5GKR0</accession>
<dbReference type="InterPro" id="IPR011059">
    <property type="entry name" value="Metal-dep_hydrolase_composite"/>
</dbReference>
<dbReference type="Proteomes" id="UP000326554">
    <property type="component" value="Unassembled WGS sequence"/>
</dbReference>
<dbReference type="InterPro" id="IPR032466">
    <property type="entry name" value="Metal_Hydrolase"/>
</dbReference>
<dbReference type="PANTHER" id="PTHR43794:SF11">
    <property type="entry name" value="AMIDOHYDROLASE-RELATED DOMAIN-CONTAINING PROTEIN"/>
    <property type="match status" value="1"/>
</dbReference>
<comment type="similarity">
    <text evidence="1">Belongs to the metallo-dependent hydrolases superfamily. ATZ/TRZ family.</text>
</comment>
<dbReference type="AlphaFoldDB" id="A0A5J5GKR0"/>
<dbReference type="Gene3D" id="3.20.20.140">
    <property type="entry name" value="Metal-dependent hydrolases"/>
    <property type="match status" value="1"/>
</dbReference>
<name>A0A5J5GKR0_9RHOB</name>
<protein>
    <submittedName>
        <fullName evidence="4">Amidohydrolase family protein</fullName>
    </submittedName>
</protein>
<dbReference type="EMBL" id="VYQE01000003">
    <property type="protein sequence ID" value="KAA9008134.1"/>
    <property type="molecule type" value="Genomic_DNA"/>
</dbReference>
<dbReference type="SUPFAM" id="SSF51338">
    <property type="entry name" value="Composite domain of metallo-dependent hydrolases"/>
    <property type="match status" value="2"/>
</dbReference>
<evidence type="ECO:0000313" key="5">
    <source>
        <dbReference type="Proteomes" id="UP000326554"/>
    </source>
</evidence>
<evidence type="ECO:0000259" key="3">
    <source>
        <dbReference type="Pfam" id="PF01979"/>
    </source>
</evidence>
<keyword evidence="2 4" id="KW-0378">Hydrolase</keyword>